<evidence type="ECO:0000256" key="5">
    <source>
        <dbReference type="RuleBase" id="RU000414"/>
    </source>
</evidence>
<dbReference type="PIRSF" id="PIRSF000349">
    <property type="entry name" value="SODismutase"/>
    <property type="match status" value="1"/>
</dbReference>
<dbReference type="InterPro" id="IPR036324">
    <property type="entry name" value="Mn/Fe_SOD_N_sf"/>
</dbReference>
<sequence length="209" mass="23343">MPFENTPLPYAFDALEPFIDARTMELHHDRHLQTYINNLNDALTDFPALQNCTAAQLAVMNTHTVWRSNLAITRNAGGVFNHRFYFAGMTPDGARRIPCGALESAILRRFGTQAAFESAFSAAALSVFGSGYAWLASDRSGRLLIVTTANQDTPMARGLRPLICCDVWEHAYYLKHQNRRADYLSDWLRVVDWTRADAIFTGAAPLCAV</sequence>
<dbReference type="Gene3D" id="1.10.287.990">
    <property type="entry name" value="Fe,Mn superoxide dismutase (SOD) domain"/>
    <property type="match status" value="1"/>
</dbReference>
<dbReference type="PANTHER" id="PTHR43595">
    <property type="entry name" value="37S RIBOSOMAL PROTEIN S26, MITOCHONDRIAL"/>
    <property type="match status" value="1"/>
</dbReference>
<dbReference type="PROSITE" id="PS00088">
    <property type="entry name" value="SOD_MN"/>
    <property type="match status" value="1"/>
</dbReference>
<comment type="function">
    <text evidence="5">Destroys radicals which are normally produced within the cells and which are toxic to biological systems.</text>
</comment>
<dbReference type="PRINTS" id="PR01703">
    <property type="entry name" value="MNSODISMTASE"/>
</dbReference>
<dbReference type="InterPro" id="IPR019831">
    <property type="entry name" value="Mn/Fe_SOD_N"/>
</dbReference>
<dbReference type="SUPFAM" id="SSF54719">
    <property type="entry name" value="Fe,Mn superoxide dismutase (SOD), C-terminal domain"/>
    <property type="match status" value="1"/>
</dbReference>
<dbReference type="EMBL" id="JAFBIT010000002">
    <property type="protein sequence ID" value="MCF2652631.1"/>
    <property type="molecule type" value="Genomic_DNA"/>
</dbReference>
<dbReference type="InterPro" id="IPR036314">
    <property type="entry name" value="SOD_C_sf"/>
</dbReference>
<dbReference type="Gene3D" id="3.55.40.20">
    <property type="entry name" value="Iron/manganese superoxide dismutase, C-terminal domain"/>
    <property type="match status" value="1"/>
</dbReference>
<feature type="domain" description="Manganese/iron superoxide dismutase C-terminal" evidence="7">
    <location>
        <begin position="100"/>
        <end position="197"/>
    </location>
</feature>
<reference evidence="8 9" key="1">
    <citation type="submission" date="2020-12" db="EMBL/GenBank/DDBJ databases">
        <title>Whole genome sequences of gut porcine anaerobes.</title>
        <authorList>
            <person name="Kubasova T."/>
            <person name="Jahodarova E."/>
            <person name="Rychlik I."/>
        </authorList>
    </citation>
    <scope>NUCLEOTIDE SEQUENCE [LARGE SCALE GENOMIC DNA]</scope>
    <source>
        <strain evidence="8 9">An867</strain>
    </source>
</reference>
<evidence type="ECO:0000256" key="3">
    <source>
        <dbReference type="ARBA" id="ARBA00022723"/>
    </source>
</evidence>
<keyword evidence="3 5" id="KW-0479">Metal-binding</keyword>
<evidence type="ECO:0000256" key="2">
    <source>
        <dbReference type="ARBA" id="ARBA00012682"/>
    </source>
</evidence>
<accession>A0ABS9CN93</accession>
<evidence type="ECO:0000313" key="8">
    <source>
        <dbReference type="EMBL" id="MCF2652631.1"/>
    </source>
</evidence>
<evidence type="ECO:0000259" key="6">
    <source>
        <dbReference type="Pfam" id="PF00081"/>
    </source>
</evidence>
<protein>
    <recommendedName>
        <fullName evidence="2 5">Superoxide dismutase</fullName>
        <ecNumber evidence="2 5">1.15.1.1</ecNumber>
    </recommendedName>
</protein>
<evidence type="ECO:0000313" key="9">
    <source>
        <dbReference type="Proteomes" id="UP001299220"/>
    </source>
</evidence>
<gene>
    <name evidence="8" type="ORF">JQM67_08450</name>
</gene>
<dbReference type="Pfam" id="PF02777">
    <property type="entry name" value="Sod_Fe_C"/>
    <property type="match status" value="1"/>
</dbReference>
<feature type="domain" description="Manganese/iron superoxide dismutase N-terminal" evidence="6">
    <location>
        <begin position="3"/>
        <end position="89"/>
    </location>
</feature>
<evidence type="ECO:0000259" key="7">
    <source>
        <dbReference type="Pfam" id="PF02777"/>
    </source>
</evidence>
<comment type="catalytic activity">
    <reaction evidence="5">
        <text>2 superoxide + 2 H(+) = H2O2 + O2</text>
        <dbReference type="Rhea" id="RHEA:20696"/>
        <dbReference type="ChEBI" id="CHEBI:15378"/>
        <dbReference type="ChEBI" id="CHEBI:15379"/>
        <dbReference type="ChEBI" id="CHEBI:16240"/>
        <dbReference type="ChEBI" id="CHEBI:18421"/>
        <dbReference type="EC" id="1.15.1.1"/>
    </reaction>
</comment>
<dbReference type="InterPro" id="IPR001189">
    <property type="entry name" value="Mn/Fe_SOD"/>
</dbReference>
<comment type="caution">
    <text evidence="8">The sequence shown here is derived from an EMBL/GenBank/DDBJ whole genome shotgun (WGS) entry which is preliminary data.</text>
</comment>
<dbReference type="Proteomes" id="UP001299220">
    <property type="component" value="Unassembled WGS sequence"/>
</dbReference>
<keyword evidence="9" id="KW-1185">Reference proteome</keyword>
<comment type="similarity">
    <text evidence="1 5">Belongs to the iron/manganese superoxide dismutase family.</text>
</comment>
<evidence type="ECO:0000256" key="1">
    <source>
        <dbReference type="ARBA" id="ARBA00008714"/>
    </source>
</evidence>
<dbReference type="PANTHER" id="PTHR43595:SF2">
    <property type="entry name" value="SMALL RIBOSOMAL SUBUNIT PROTEIN MS42"/>
    <property type="match status" value="1"/>
</dbReference>
<dbReference type="InterPro" id="IPR019833">
    <property type="entry name" value="Mn/Fe_SOD_BS"/>
</dbReference>
<proteinExistence type="inferred from homology"/>
<dbReference type="RefSeq" id="WP_235323663.1">
    <property type="nucleotide sequence ID" value="NZ_JAFBIT010000002.1"/>
</dbReference>
<organism evidence="8 9">
    <name type="scientific">Anaeromassilibacillus senegalensis</name>
    <dbReference type="NCBI Taxonomy" id="1673717"/>
    <lineage>
        <taxon>Bacteria</taxon>
        <taxon>Bacillati</taxon>
        <taxon>Bacillota</taxon>
        <taxon>Clostridia</taxon>
        <taxon>Eubacteriales</taxon>
        <taxon>Acutalibacteraceae</taxon>
        <taxon>Anaeromassilibacillus</taxon>
    </lineage>
</organism>
<keyword evidence="4 5" id="KW-0560">Oxidoreductase</keyword>
<dbReference type="EC" id="1.15.1.1" evidence="2 5"/>
<evidence type="ECO:0000256" key="4">
    <source>
        <dbReference type="ARBA" id="ARBA00023002"/>
    </source>
</evidence>
<dbReference type="SUPFAM" id="SSF46609">
    <property type="entry name" value="Fe,Mn superoxide dismutase (SOD), N-terminal domain"/>
    <property type="match status" value="1"/>
</dbReference>
<dbReference type="InterPro" id="IPR019832">
    <property type="entry name" value="Mn/Fe_SOD_C"/>
</dbReference>
<name>A0ABS9CN93_9FIRM</name>
<dbReference type="Pfam" id="PF00081">
    <property type="entry name" value="Sod_Fe_N"/>
    <property type="match status" value="1"/>
</dbReference>